<comment type="caution">
    <text evidence="1">The sequence shown here is derived from an EMBL/GenBank/DDBJ whole genome shotgun (WGS) entry which is preliminary data.</text>
</comment>
<dbReference type="PIRSF" id="PIRSF033595">
    <property type="entry name" value="UCP033595"/>
    <property type="match status" value="1"/>
</dbReference>
<accession>A0A6M0RAM0</accession>
<dbReference type="OrthoDB" id="1954979at2"/>
<dbReference type="AlphaFoldDB" id="A0A6M0RAM0"/>
<keyword evidence="2" id="KW-1185">Reference proteome</keyword>
<dbReference type="EMBL" id="SXDP01000003">
    <property type="protein sequence ID" value="NEZ46710.1"/>
    <property type="molecule type" value="Genomic_DNA"/>
</dbReference>
<protein>
    <submittedName>
        <fullName evidence="1">Uncharacterized protein</fullName>
    </submittedName>
</protein>
<dbReference type="InterPro" id="IPR017016">
    <property type="entry name" value="UCP033595"/>
</dbReference>
<evidence type="ECO:0000313" key="2">
    <source>
        <dbReference type="Proteomes" id="UP000473885"/>
    </source>
</evidence>
<organism evidence="1 2">
    <name type="scientific">Clostridium niameyense</name>
    <dbReference type="NCBI Taxonomy" id="1622073"/>
    <lineage>
        <taxon>Bacteria</taxon>
        <taxon>Bacillati</taxon>
        <taxon>Bacillota</taxon>
        <taxon>Clostridia</taxon>
        <taxon>Eubacteriales</taxon>
        <taxon>Clostridiaceae</taxon>
        <taxon>Clostridium</taxon>
    </lineage>
</organism>
<evidence type="ECO:0000313" key="1">
    <source>
        <dbReference type="EMBL" id="NEZ46710.1"/>
    </source>
</evidence>
<dbReference type="Proteomes" id="UP000473885">
    <property type="component" value="Unassembled WGS sequence"/>
</dbReference>
<gene>
    <name evidence="1" type="ORF">FDF74_05705</name>
</gene>
<sequence>MKGEIEVLVKKQHFDNKEYVYYYKLLKNDIYLSYEYDNIKLQSYGIEIERQDFKGKNMINIEKDKIKNISPYRYKVHNLLKMLYENSVSPIHLIDIVSNYVDEYVFDYDYVSKNVSHI</sequence>
<name>A0A6M0RAM0_9CLOT</name>
<proteinExistence type="predicted"/>
<dbReference type="RefSeq" id="WP_050606466.1">
    <property type="nucleotide sequence ID" value="NZ_CABKUB010000006.1"/>
</dbReference>
<dbReference type="Pfam" id="PF20124">
    <property type="entry name" value="DUF6514"/>
    <property type="match status" value="1"/>
</dbReference>
<reference evidence="1 2" key="1">
    <citation type="submission" date="2019-04" db="EMBL/GenBank/DDBJ databases">
        <title>Genome sequencing of Clostridium botulinum Groups I-IV and Clostridium butyricum.</title>
        <authorList>
            <person name="Brunt J."/>
            <person name="Van Vliet A.H.M."/>
            <person name="Stringer S.C."/>
            <person name="Carter A.T."/>
            <person name="Peck M.W."/>
        </authorList>
    </citation>
    <scope>NUCLEOTIDE SEQUENCE [LARGE SCALE GENOMIC DNA]</scope>
    <source>
        <strain evidence="1 2">IFR 18/094</strain>
    </source>
</reference>